<dbReference type="PANTHER" id="PTHR24270">
    <property type="entry name" value="LOW-DENSITY LIPOPROTEIN RECEPTOR-RELATED"/>
    <property type="match status" value="1"/>
</dbReference>
<gene>
    <name evidence="9" type="ORF">MNOR_LOCUS33871</name>
</gene>
<dbReference type="InterPro" id="IPR002172">
    <property type="entry name" value="LDrepeatLR_classA_rpt"/>
</dbReference>
<comment type="caution">
    <text evidence="9">The sequence shown here is derived from an EMBL/GenBank/DDBJ whole genome shotgun (WGS) entry which is preliminary data.</text>
</comment>
<feature type="non-terminal residue" evidence="9">
    <location>
        <position position="125"/>
    </location>
</feature>
<dbReference type="InterPro" id="IPR036055">
    <property type="entry name" value="LDL_receptor-like_sf"/>
</dbReference>
<dbReference type="AlphaFoldDB" id="A0AAV2S9E9"/>
<reference evidence="9 10" key="1">
    <citation type="submission" date="2024-05" db="EMBL/GenBank/DDBJ databases">
        <authorList>
            <person name="Wallberg A."/>
        </authorList>
    </citation>
    <scope>NUCLEOTIDE SEQUENCE [LARGE SCALE GENOMIC DNA]</scope>
</reference>
<dbReference type="InterPro" id="IPR023415">
    <property type="entry name" value="LDLR_class-A_CS"/>
</dbReference>
<name>A0AAV2S9E9_MEGNR</name>
<dbReference type="GO" id="GO:0012505">
    <property type="term" value="C:endomembrane system"/>
    <property type="evidence" value="ECO:0007669"/>
    <property type="project" value="UniProtKB-SubCell"/>
</dbReference>
<evidence type="ECO:0000256" key="8">
    <source>
        <dbReference type="PROSITE-ProRule" id="PRU00124"/>
    </source>
</evidence>
<dbReference type="PRINTS" id="PR00261">
    <property type="entry name" value="LDLRECEPTOR"/>
</dbReference>
<feature type="disulfide bond" evidence="8">
    <location>
        <begin position="109"/>
        <end position="124"/>
    </location>
</feature>
<sequence length="125" mass="13701">MDNKLQEHQEGENAKQSWIGGVRDCTAADMFQCTDGQGCVPANSMCSGQDCSPGNWMCDGIKDCGDGSDENFNCSSNFLCDSASFTCTGLNNASFRTEDQRCIPFKWKCDDYNDCEDGTDEQHCG</sequence>
<dbReference type="GO" id="GO:0016192">
    <property type="term" value="P:vesicle-mediated transport"/>
    <property type="evidence" value="ECO:0007669"/>
    <property type="project" value="UniProtKB-ARBA"/>
</dbReference>
<evidence type="ECO:0000256" key="1">
    <source>
        <dbReference type="ARBA" id="ARBA00004167"/>
    </source>
</evidence>
<comment type="caution">
    <text evidence="8">Lacks conserved residue(s) required for the propagation of feature annotation.</text>
</comment>
<evidence type="ECO:0000313" key="10">
    <source>
        <dbReference type="Proteomes" id="UP001497623"/>
    </source>
</evidence>
<keyword evidence="10" id="KW-1185">Reference proteome</keyword>
<dbReference type="PROSITE" id="PS50068">
    <property type="entry name" value="LDLRA_2"/>
    <property type="match status" value="2"/>
</dbReference>
<dbReference type="Gene3D" id="4.10.400.10">
    <property type="entry name" value="Low-density Lipoprotein Receptor"/>
    <property type="match status" value="2"/>
</dbReference>
<dbReference type="SUPFAM" id="SSF57424">
    <property type="entry name" value="LDL receptor-like module"/>
    <property type="match status" value="2"/>
</dbReference>
<keyword evidence="6" id="KW-0472">Membrane</keyword>
<protein>
    <submittedName>
        <fullName evidence="9">Uncharacterized protein</fullName>
    </submittedName>
</protein>
<dbReference type="InterPro" id="IPR050685">
    <property type="entry name" value="LDLR"/>
</dbReference>
<accession>A0AAV2S9E9</accession>
<dbReference type="PROSITE" id="PS01209">
    <property type="entry name" value="LDLRA_1"/>
    <property type="match status" value="1"/>
</dbReference>
<comment type="subcellular location">
    <subcellularLocation>
        <location evidence="2">Endomembrane system</location>
    </subcellularLocation>
    <subcellularLocation>
        <location evidence="1">Membrane</location>
        <topology evidence="1">Single-pass membrane protein</topology>
    </subcellularLocation>
</comment>
<evidence type="ECO:0000256" key="2">
    <source>
        <dbReference type="ARBA" id="ARBA00004308"/>
    </source>
</evidence>
<dbReference type="SMART" id="SM00192">
    <property type="entry name" value="LDLa"/>
    <property type="match status" value="2"/>
</dbReference>
<evidence type="ECO:0000256" key="7">
    <source>
        <dbReference type="ARBA" id="ARBA00023157"/>
    </source>
</evidence>
<proteinExistence type="predicted"/>
<organism evidence="9 10">
    <name type="scientific">Meganyctiphanes norvegica</name>
    <name type="common">Northern krill</name>
    <name type="synonym">Thysanopoda norvegica</name>
    <dbReference type="NCBI Taxonomy" id="48144"/>
    <lineage>
        <taxon>Eukaryota</taxon>
        <taxon>Metazoa</taxon>
        <taxon>Ecdysozoa</taxon>
        <taxon>Arthropoda</taxon>
        <taxon>Crustacea</taxon>
        <taxon>Multicrustacea</taxon>
        <taxon>Malacostraca</taxon>
        <taxon>Eumalacostraca</taxon>
        <taxon>Eucarida</taxon>
        <taxon>Euphausiacea</taxon>
        <taxon>Euphausiidae</taxon>
        <taxon>Meganyctiphanes</taxon>
    </lineage>
</organism>
<keyword evidence="7 8" id="KW-1015">Disulfide bond</keyword>
<evidence type="ECO:0000256" key="6">
    <source>
        <dbReference type="ARBA" id="ARBA00023136"/>
    </source>
</evidence>
<keyword evidence="5" id="KW-1133">Transmembrane helix</keyword>
<evidence type="ECO:0000256" key="5">
    <source>
        <dbReference type="ARBA" id="ARBA00022989"/>
    </source>
</evidence>
<dbReference type="EMBL" id="CAXKWB010050132">
    <property type="protein sequence ID" value="CAL4169385.1"/>
    <property type="molecule type" value="Genomic_DNA"/>
</dbReference>
<keyword evidence="4" id="KW-0677">Repeat</keyword>
<dbReference type="GO" id="GO:0005886">
    <property type="term" value="C:plasma membrane"/>
    <property type="evidence" value="ECO:0007669"/>
    <property type="project" value="TreeGrafter"/>
</dbReference>
<evidence type="ECO:0000256" key="3">
    <source>
        <dbReference type="ARBA" id="ARBA00022692"/>
    </source>
</evidence>
<dbReference type="CDD" id="cd00112">
    <property type="entry name" value="LDLa"/>
    <property type="match status" value="2"/>
</dbReference>
<keyword evidence="3" id="KW-0812">Transmembrane</keyword>
<evidence type="ECO:0000313" key="9">
    <source>
        <dbReference type="EMBL" id="CAL4169385.1"/>
    </source>
</evidence>
<evidence type="ECO:0000256" key="4">
    <source>
        <dbReference type="ARBA" id="ARBA00022737"/>
    </source>
</evidence>
<dbReference type="Proteomes" id="UP001497623">
    <property type="component" value="Unassembled WGS sequence"/>
</dbReference>
<dbReference type="Pfam" id="PF00057">
    <property type="entry name" value="Ldl_recept_a"/>
    <property type="match status" value="2"/>
</dbReference>